<name>A0A9X3HUL0_9VIBR</name>
<comment type="similarity">
    <text evidence="1">Belongs to the LysR transcriptional regulatory family.</text>
</comment>
<evidence type="ECO:0000313" key="6">
    <source>
        <dbReference type="EMBL" id="MCW8336222.1"/>
    </source>
</evidence>
<evidence type="ECO:0000256" key="2">
    <source>
        <dbReference type="ARBA" id="ARBA00023015"/>
    </source>
</evidence>
<dbReference type="Gene3D" id="3.40.190.10">
    <property type="entry name" value="Periplasmic binding protein-like II"/>
    <property type="match status" value="2"/>
</dbReference>
<keyword evidence="3" id="KW-0238">DNA-binding</keyword>
<sequence length="305" mass="34060">MSKEMNWKSVDLNLLVTFSHLYRHRSVSVAAAKAFVSQSAMSHSLSRLRVLLDDTLFERKGHHMEPTEHAHHIAPVVMRLLDTVSSELLSREPFAPQNYSGICRIGLTDYAEFIYAPILYDAIRNDAPNAQISFINVNRNNYLKVAEQEKLDALIGSIPNVDESFESQKLYTEEHVCLYDPSIVSIGGGLSAETFASIDQALVSPDGSLTTQVDKRLEELGLQRQVTVASRNFLTIRSLLKGRRLIAIVPKLMAKNGAFCDHLATAVPPINVPDFDISLLWSVNQRQDDKNTWLRSIVISALSAN</sequence>
<dbReference type="EMBL" id="JAKRRX010000195">
    <property type="protein sequence ID" value="MCW8336222.1"/>
    <property type="molecule type" value="Genomic_DNA"/>
</dbReference>
<keyword evidence="7" id="KW-1185">Reference proteome</keyword>
<organism evidence="6 7">
    <name type="scientific">Vibrio paucivorans</name>
    <dbReference type="NCBI Taxonomy" id="2829489"/>
    <lineage>
        <taxon>Bacteria</taxon>
        <taxon>Pseudomonadati</taxon>
        <taxon>Pseudomonadota</taxon>
        <taxon>Gammaproteobacteria</taxon>
        <taxon>Vibrionales</taxon>
        <taxon>Vibrionaceae</taxon>
        <taxon>Vibrio</taxon>
    </lineage>
</organism>
<evidence type="ECO:0000256" key="3">
    <source>
        <dbReference type="ARBA" id="ARBA00023125"/>
    </source>
</evidence>
<evidence type="ECO:0000256" key="4">
    <source>
        <dbReference type="ARBA" id="ARBA00023163"/>
    </source>
</evidence>
<dbReference type="InterPro" id="IPR000847">
    <property type="entry name" value="LysR_HTH_N"/>
</dbReference>
<keyword evidence="4" id="KW-0804">Transcription</keyword>
<gene>
    <name evidence="6" type="ORF">MD483_20640</name>
</gene>
<dbReference type="Gene3D" id="1.10.10.10">
    <property type="entry name" value="Winged helix-like DNA-binding domain superfamily/Winged helix DNA-binding domain"/>
    <property type="match status" value="1"/>
</dbReference>
<evidence type="ECO:0000259" key="5">
    <source>
        <dbReference type="PROSITE" id="PS50931"/>
    </source>
</evidence>
<evidence type="ECO:0000256" key="1">
    <source>
        <dbReference type="ARBA" id="ARBA00009437"/>
    </source>
</evidence>
<dbReference type="Pfam" id="PF00126">
    <property type="entry name" value="HTH_1"/>
    <property type="match status" value="1"/>
</dbReference>
<protein>
    <submittedName>
        <fullName evidence="6">LysR family transcriptional regulator</fullName>
    </submittedName>
</protein>
<reference evidence="6" key="1">
    <citation type="submission" date="2022-02" db="EMBL/GenBank/DDBJ databases">
        <title>Vibrio sp. nov., a new bacterium isolated from Bohai sea, China.</title>
        <authorList>
            <person name="Yuan Y."/>
        </authorList>
    </citation>
    <scope>NUCLEOTIDE SEQUENCE</scope>
    <source>
        <strain evidence="6">DBSS07</strain>
    </source>
</reference>
<comment type="caution">
    <text evidence="6">The sequence shown here is derived from an EMBL/GenBank/DDBJ whole genome shotgun (WGS) entry which is preliminary data.</text>
</comment>
<dbReference type="SUPFAM" id="SSF53850">
    <property type="entry name" value="Periplasmic binding protein-like II"/>
    <property type="match status" value="1"/>
</dbReference>
<dbReference type="GO" id="GO:0003677">
    <property type="term" value="F:DNA binding"/>
    <property type="evidence" value="ECO:0007669"/>
    <property type="project" value="UniProtKB-KW"/>
</dbReference>
<accession>A0A9X3HUL0</accession>
<dbReference type="SUPFAM" id="SSF46785">
    <property type="entry name" value="Winged helix' DNA-binding domain"/>
    <property type="match status" value="1"/>
</dbReference>
<evidence type="ECO:0000313" key="7">
    <source>
        <dbReference type="Proteomes" id="UP001155586"/>
    </source>
</evidence>
<dbReference type="InterPro" id="IPR036390">
    <property type="entry name" value="WH_DNA-bd_sf"/>
</dbReference>
<feature type="domain" description="HTH lysR-type" evidence="5">
    <location>
        <begin position="10"/>
        <end position="67"/>
    </location>
</feature>
<dbReference type="PANTHER" id="PTHR30118">
    <property type="entry name" value="HTH-TYPE TRANSCRIPTIONAL REGULATOR LEUO-RELATED"/>
    <property type="match status" value="1"/>
</dbReference>
<dbReference type="InterPro" id="IPR036388">
    <property type="entry name" value="WH-like_DNA-bd_sf"/>
</dbReference>
<dbReference type="InterPro" id="IPR005119">
    <property type="entry name" value="LysR_subst-bd"/>
</dbReference>
<dbReference type="PROSITE" id="PS50931">
    <property type="entry name" value="HTH_LYSR"/>
    <property type="match status" value="1"/>
</dbReference>
<dbReference type="InterPro" id="IPR050389">
    <property type="entry name" value="LysR-type_TF"/>
</dbReference>
<keyword evidence="2" id="KW-0805">Transcription regulation</keyword>
<dbReference type="RefSeq" id="WP_265689285.1">
    <property type="nucleotide sequence ID" value="NZ_JAKRRX010000195.1"/>
</dbReference>
<dbReference type="PANTHER" id="PTHR30118:SF15">
    <property type="entry name" value="TRANSCRIPTIONAL REGULATORY PROTEIN"/>
    <property type="match status" value="1"/>
</dbReference>
<dbReference type="Proteomes" id="UP001155586">
    <property type="component" value="Unassembled WGS sequence"/>
</dbReference>
<dbReference type="AlphaFoldDB" id="A0A9X3HUL0"/>
<proteinExistence type="inferred from homology"/>
<dbReference type="Pfam" id="PF03466">
    <property type="entry name" value="LysR_substrate"/>
    <property type="match status" value="1"/>
</dbReference>
<dbReference type="GO" id="GO:0003700">
    <property type="term" value="F:DNA-binding transcription factor activity"/>
    <property type="evidence" value="ECO:0007669"/>
    <property type="project" value="InterPro"/>
</dbReference>